<organism evidence="2">
    <name type="scientific">Salvia splendens</name>
    <name type="common">Scarlet sage</name>
    <dbReference type="NCBI Taxonomy" id="180675"/>
    <lineage>
        <taxon>Eukaryota</taxon>
        <taxon>Viridiplantae</taxon>
        <taxon>Streptophyta</taxon>
        <taxon>Embryophyta</taxon>
        <taxon>Tracheophyta</taxon>
        <taxon>Spermatophyta</taxon>
        <taxon>Magnoliopsida</taxon>
        <taxon>eudicotyledons</taxon>
        <taxon>Gunneridae</taxon>
        <taxon>Pentapetalae</taxon>
        <taxon>asterids</taxon>
        <taxon>lamiids</taxon>
        <taxon>Lamiales</taxon>
        <taxon>Lamiaceae</taxon>
        <taxon>Nepetoideae</taxon>
        <taxon>Mentheae</taxon>
        <taxon>Salviinae</taxon>
        <taxon>Salvia</taxon>
        <taxon>Salvia subgen. Calosphace</taxon>
        <taxon>core Calosphace</taxon>
    </lineage>
</organism>
<dbReference type="AlphaFoldDB" id="A0A8X8YII5"/>
<dbReference type="EMBL" id="PNBA02000002">
    <property type="protein sequence ID" value="KAG6432114.1"/>
    <property type="molecule type" value="Genomic_DNA"/>
</dbReference>
<proteinExistence type="predicted"/>
<sequence>MMESVKKTVLYGADVVNQNVKSVLGSETVKKNKAAFVDFLSSLPKKKNEFKTEFPSARPGPARPISSGETSSFYTTNNVSVKQLFDSRKSPYVGSVIDESAPNASGSGWNRVENATKAAANGAGGALNAAANNKAGWFDWGPKKNKTEIAIVAKMNERVFKPPPPNPSHQPTSTTSSKPGQTQADQNSTFNTGEATGTLYETDVVDRT</sequence>
<name>A0A8X8YII5_SALSN</name>
<feature type="compositionally biased region" description="Polar residues" evidence="1">
    <location>
        <begin position="180"/>
        <end position="195"/>
    </location>
</feature>
<evidence type="ECO:0000313" key="3">
    <source>
        <dbReference type="Proteomes" id="UP000298416"/>
    </source>
</evidence>
<evidence type="ECO:0000313" key="2">
    <source>
        <dbReference type="EMBL" id="KAG6432114.1"/>
    </source>
</evidence>
<feature type="region of interest" description="Disordered" evidence="1">
    <location>
        <begin position="158"/>
        <end position="208"/>
    </location>
</feature>
<accession>A0A8X8YII5</accession>
<reference evidence="2" key="1">
    <citation type="submission" date="2018-01" db="EMBL/GenBank/DDBJ databases">
        <authorList>
            <person name="Mao J.F."/>
        </authorList>
    </citation>
    <scope>NUCLEOTIDE SEQUENCE</scope>
    <source>
        <strain evidence="2">Huo1</strain>
        <tissue evidence="2">Leaf</tissue>
    </source>
</reference>
<reference evidence="2" key="2">
    <citation type="submission" date="2020-08" db="EMBL/GenBank/DDBJ databases">
        <title>Plant Genome Project.</title>
        <authorList>
            <person name="Zhang R.-G."/>
        </authorList>
    </citation>
    <scope>NUCLEOTIDE SEQUENCE</scope>
    <source>
        <strain evidence="2">Huo1</strain>
        <tissue evidence="2">Leaf</tissue>
    </source>
</reference>
<comment type="caution">
    <text evidence="2">The sequence shown here is derived from an EMBL/GenBank/DDBJ whole genome shotgun (WGS) entry which is preliminary data.</text>
</comment>
<protein>
    <submittedName>
        <fullName evidence="2">Uncharacterized protein</fullName>
    </submittedName>
</protein>
<evidence type="ECO:0000256" key="1">
    <source>
        <dbReference type="SAM" id="MobiDB-lite"/>
    </source>
</evidence>
<dbReference type="Proteomes" id="UP000298416">
    <property type="component" value="Unassembled WGS sequence"/>
</dbReference>
<keyword evidence="3" id="KW-1185">Reference proteome</keyword>
<feature type="compositionally biased region" description="Low complexity" evidence="1">
    <location>
        <begin position="169"/>
        <end position="179"/>
    </location>
</feature>
<gene>
    <name evidence="2" type="ORF">SASPL_103688</name>
</gene>